<evidence type="ECO:0000256" key="2">
    <source>
        <dbReference type="SAM" id="SignalP"/>
    </source>
</evidence>
<keyword evidence="2" id="KW-0732">Signal</keyword>
<dbReference type="EMBL" id="JASCTH010000062">
    <property type="protein sequence ID" value="MDI6105931.1"/>
    <property type="molecule type" value="Genomic_DNA"/>
</dbReference>
<gene>
    <name evidence="3" type="ORF">QLQ12_45915</name>
</gene>
<reference evidence="3 4" key="1">
    <citation type="submission" date="2023-05" db="EMBL/GenBank/DDBJ databases">
        <title>Actinoplanes sp. NEAU-A12 genome sequencing.</title>
        <authorList>
            <person name="Wang Z.-S."/>
        </authorList>
    </citation>
    <scope>NUCLEOTIDE SEQUENCE [LARGE SCALE GENOMIC DNA]</scope>
    <source>
        <strain evidence="3 4">NEAU-A12</strain>
    </source>
</reference>
<organism evidence="3 4">
    <name type="scientific">Actinoplanes sandaracinus</name>
    <dbReference type="NCBI Taxonomy" id="3045177"/>
    <lineage>
        <taxon>Bacteria</taxon>
        <taxon>Bacillati</taxon>
        <taxon>Actinomycetota</taxon>
        <taxon>Actinomycetes</taxon>
        <taxon>Micromonosporales</taxon>
        <taxon>Micromonosporaceae</taxon>
        <taxon>Actinoplanes</taxon>
    </lineage>
</organism>
<feature type="chain" id="PRO_5046115700" evidence="2">
    <location>
        <begin position="47"/>
        <end position="145"/>
    </location>
</feature>
<name>A0ABT6X1P7_9ACTN</name>
<feature type="region of interest" description="Disordered" evidence="1">
    <location>
        <begin position="1"/>
        <end position="20"/>
    </location>
</feature>
<evidence type="ECO:0000313" key="3">
    <source>
        <dbReference type="EMBL" id="MDI6105931.1"/>
    </source>
</evidence>
<accession>A0ABT6X1P7</accession>
<comment type="caution">
    <text evidence="3">The sequence shown here is derived from an EMBL/GenBank/DDBJ whole genome shotgun (WGS) entry which is preliminary data.</text>
</comment>
<feature type="signal peptide" evidence="2">
    <location>
        <begin position="1"/>
        <end position="46"/>
    </location>
</feature>
<dbReference type="RefSeq" id="WP_282767394.1">
    <property type="nucleotide sequence ID" value="NZ_JASCTH010000062.1"/>
</dbReference>
<evidence type="ECO:0000256" key="1">
    <source>
        <dbReference type="SAM" id="MobiDB-lite"/>
    </source>
</evidence>
<protein>
    <submittedName>
        <fullName evidence="3">Uncharacterized protein</fullName>
    </submittedName>
</protein>
<proteinExistence type="predicted"/>
<dbReference type="Proteomes" id="UP001241758">
    <property type="component" value="Unassembled WGS sequence"/>
</dbReference>
<keyword evidence="4" id="KW-1185">Reference proteome</keyword>
<evidence type="ECO:0000313" key="4">
    <source>
        <dbReference type="Proteomes" id="UP001241758"/>
    </source>
</evidence>
<sequence>MKALPTQAKPRQRLAAEPRKSHRLQHTMAAIAAALTVLLIPSPAKAASEEASCSANIFGFTCTAGPINAHPLDHYVWYQVLPGVSTCSWWITDVANGNVVAAGNQASGNPKSNYVGGLYGRYTIKASGALCYVYINNFGGDALTE</sequence>